<proteinExistence type="inferred from homology"/>
<keyword evidence="1 3" id="KW-0456">Lyase</keyword>
<comment type="miscellaneous">
    <text evidence="3">A lyase-type mechanism (elimination/hydration) is suggested for the cleavage of the lactyl ether bond of MurNAc 6-phosphate, with the formation of an alpha,beta-unsaturated aldehyde intermediate with (E)-stereochemistry, followed by the syn addition of water to give product.</text>
</comment>
<dbReference type="GO" id="GO:0097367">
    <property type="term" value="F:carbohydrate derivative binding"/>
    <property type="evidence" value="ECO:0007669"/>
    <property type="project" value="InterPro"/>
</dbReference>
<dbReference type="HAMAP" id="MF_00068">
    <property type="entry name" value="MurQ"/>
    <property type="match status" value="1"/>
</dbReference>
<keyword evidence="2 3" id="KW-0119">Carbohydrate metabolism</keyword>
<dbReference type="InterPro" id="IPR001347">
    <property type="entry name" value="SIS_dom"/>
</dbReference>
<dbReference type="NCBIfam" id="TIGR00274">
    <property type="entry name" value="N-acetylmuramic acid 6-phosphate etherase"/>
    <property type="match status" value="1"/>
</dbReference>
<dbReference type="Gene3D" id="1.10.8.1080">
    <property type="match status" value="1"/>
</dbReference>
<comment type="subunit">
    <text evidence="3">Homodimer.</text>
</comment>
<dbReference type="EMBL" id="BORP01000001">
    <property type="protein sequence ID" value="GIO26510.1"/>
    <property type="molecule type" value="Genomic_DNA"/>
</dbReference>
<protein>
    <recommendedName>
        <fullName evidence="3">N-acetylmuramic acid 6-phosphate etherase</fullName>
        <shortName evidence="3">MurNAc-6-P etherase</shortName>
        <ecNumber evidence="3">4.2.1.126</ecNumber>
    </recommendedName>
    <alternativeName>
        <fullName evidence="3">N-acetylmuramic acid 6-phosphate hydrolase</fullName>
    </alternativeName>
    <alternativeName>
        <fullName evidence="3">N-acetylmuramic acid 6-phosphate lyase</fullName>
    </alternativeName>
</protein>
<evidence type="ECO:0000259" key="4">
    <source>
        <dbReference type="PROSITE" id="PS51464"/>
    </source>
</evidence>
<comment type="pathway">
    <text evidence="3">Amino-sugar metabolism; N-acetylmuramate degradation.</text>
</comment>
<dbReference type="NCBIfam" id="NF003915">
    <property type="entry name" value="PRK05441.1"/>
    <property type="match status" value="1"/>
</dbReference>
<evidence type="ECO:0000256" key="3">
    <source>
        <dbReference type="HAMAP-Rule" id="MF_00068"/>
    </source>
</evidence>
<dbReference type="NCBIfam" id="NF009222">
    <property type="entry name" value="PRK12570.1"/>
    <property type="match status" value="1"/>
</dbReference>
<dbReference type="FunFam" id="3.40.50.10490:FF:000014">
    <property type="entry name" value="N-acetylmuramic acid 6-phosphate etherase"/>
    <property type="match status" value="1"/>
</dbReference>
<evidence type="ECO:0000256" key="2">
    <source>
        <dbReference type="ARBA" id="ARBA00023277"/>
    </source>
</evidence>
<dbReference type="SUPFAM" id="SSF53697">
    <property type="entry name" value="SIS domain"/>
    <property type="match status" value="1"/>
</dbReference>
<dbReference type="PROSITE" id="PS51464">
    <property type="entry name" value="SIS"/>
    <property type="match status" value="1"/>
</dbReference>
<dbReference type="PANTHER" id="PTHR10088">
    <property type="entry name" value="GLUCOKINASE REGULATORY PROTEIN"/>
    <property type="match status" value="1"/>
</dbReference>
<comment type="function">
    <text evidence="3">Specifically catalyzes the cleavage of the D-lactyl ether substituent of MurNAc 6-phosphate, producing GlcNAc 6-phosphate and D-lactate.</text>
</comment>
<dbReference type="Gene3D" id="3.40.50.10490">
    <property type="entry name" value="Glucose-6-phosphate isomerase like protein, domain 1"/>
    <property type="match status" value="1"/>
</dbReference>
<dbReference type="InterPro" id="IPR046348">
    <property type="entry name" value="SIS_dom_sf"/>
</dbReference>
<dbReference type="Proteomes" id="UP000676917">
    <property type="component" value="Unassembled WGS sequence"/>
</dbReference>
<organism evidence="5 6">
    <name type="scientific">Ornithinibacillus bavariensis</name>
    <dbReference type="NCBI Taxonomy" id="545502"/>
    <lineage>
        <taxon>Bacteria</taxon>
        <taxon>Bacillati</taxon>
        <taxon>Bacillota</taxon>
        <taxon>Bacilli</taxon>
        <taxon>Bacillales</taxon>
        <taxon>Bacillaceae</taxon>
        <taxon>Ornithinibacillus</taxon>
    </lineage>
</organism>
<dbReference type="RefSeq" id="WP_244853363.1">
    <property type="nucleotide sequence ID" value="NZ_JBNPWZ010000001.1"/>
</dbReference>
<comment type="caution">
    <text evidence="5">The sequence shown here is derived from an EMBL/GenBank/DDBJ whole genome shotgun (WGS) entry which is preliminary data.</text>
</comment>
<dbReference type="GO" id="GO:0046348">
    <property type="term" value="P:amino sugar catabolic process"/>
    <property type="evidence" value="ECO:0007669"/>
    <property type="project" value="InterPro"/>
</dbReference>
<dbReference type="GO" id="GO:0016803">
    <property type="term" value="F:ether hydrolase activity"/>
    <property type="evidence" value="ECO:0007669"/>
    <property type="project" value="TreeGrafter"/>
</dbReference>
<dbReference type="EC" id="4.2.1.126" evidence="3"/>
<dbReference type="InterPro" id="IPR040190">
    <property type="entry name" value="MURQ/GCKR"/>
</dbReference>
<feature type="domain" description="SIS" evidence="4">
    <location>
        <begin position="42"/>
        <end position="204"/>
    </location>
</feature>
<dbReference type="GO" id="GO:0009254">
    <property type="term" value="P:peptidoglycan turnover"/>
    <property type="evidence" value="ECO:0007669"/>
    <property type="project" value="TreeGrafter"/>
</dbReference>
<dbReference type="AlphaFoldDB" id="A0A919X9A6"/>
<reference evidence="5" key="1">
    <citation type="submission" date="2021-03" db="EMBL/GenBank/DDBJ databases">
        <title>Antimicrobial resistance genes in bacteria isolated from Japanese honey, and their potential for conferring macrolide and lincosamide resistance in the American foulbrood pathogen Paenibacillus larvae.</title>
        <authorList>
            <person name="Okamoto M."/>
            <person name="Kumagai M."/>
            <person name="Kanamori H."/>
            <person name="Takamatsu D."/>
        </authorList>
    </citation>
    <scope>NUCLEOTIDE SEQUENCE</scope>
    <source>
        <strain evidence="5">J43TS3</strain>
    </source>
</reference>
<dbReference type="Pfam" id="PF22645">
    <property type="entry name" value="GKRP_SIS_N"/>
    <property type="match status" value="1"/>
</dbReference>
<dbReference type="PANTHER" id="PTHR10088:SF4">
    <property type="entry name" value="GLUCOKINASE REGULATORY PROTEIN"/>
    <property type="match status" value="1"/>
</dbReference>
<dbReference type="CDD" id="cd05007">
    <property type="entry name" value="SIS_Etherase"/>
    <property type="match status" value="1"/>
</dbReference>
<feature type="active site" evidence="3">
    <location>
        <position position="101"/>
    </location>
</feature>
<accession>A0A919X9A6</accession>
<comment type="catalytic activity">
    <reaction evidence="3">
        <text>N-acetyl-D-muramate 6-phosphate + H2O = N-acetyl-D-glucosamine 6-phosphate + (R)-lactate</text>
        <dbReference type="Rhea" id="RHEA:26410"/>
        <dbReference type="ChEBI" id="CHEBI:15377"/>
        <dbReference type="ChEBI" id="CHEBI:16004"/>
        <dbReference type="ChEBI" id="CHEBI:57513"/>
        <dbReference type="ChEBI" id="CHEBI:58722"/>
        <dbReference type="EC" id="4.2.1.126"/>
    </reaction>
</comment>
<keyword evidence="6" id="KW-1185">Reference proteome</keyword>
<feature type="active site" description="Proton donor" evidence="3">
    <location>
        <position position="70"/>
    </location>
</feature>
<dbReference type="Pfam" id="PF20741">
    <property type="entry name" value="GKRP-like_C"/>
    <property type="match status" value="1"/>
</dbReference>
<sequence>MAGKLDTMTVEELLAEMNATDQTVPSVVEKAIPQIKPVIESCIRAIQNGGKIIYMGAGTSGRLGVLDASECPPTFGVSPDLFTALIAGGERAIRQAVENAEDDEEQGAKELAEIATSNDVLIGIAASGRTPYVIGGINKAKELGIPTAGIVCRDSSPIAAIVDNPIELIVGEEFILGSTRLKSGTAQKLVLNMISSITMIKLGKVYDNYMVDVQASNIKLRERTIQIICDIAKVDEESAKNSLLACNYRLKAAVLVSKFHVSAMEAFEILKDYDDNLRESIEYLETKDAV</sequence>
<dbReference type="InterPro" id="IPR005488">
    <property type="entry name" value="Etherase_MurQ"/>
</dbReference>
<comment type="similarity">
    <text evidence="3">Belongs to the GCKR-like family. MurNAc-6-P etherase subfamily.</text>
</comment>
<gene>
    <name evidence="5" type="primary">murQ_2</name>
    <name evidence="3" type="synonym">murQ</name>
    <name evidence="5" type="ORF">J43TS3_11210</name>
</gene>
<evidence type="ECO:0000313" key="6">
    <source>
        <dbReference type="Proteomes" id="UP000676917"/>
    </source>
</evidence>
<dbReference type="GO" id="GO:0016835">
    <property type="term" value="F:carbon-oxygen lyase activity"/>
    <property type="evidence" value="ECO:0007669"/>
    <property type="project" value="UniProtKB-UniRule"/>
</dbReference>
<evidence type="ECO:0000313" key="5">
    <source>
        <dbReference type="EMBL" id="GIO26510.1"/>
    </source>
</evidence>
<name>A0A919X9A6_9BACI</name>
<evidence type="ECO:0000256" key="1">
    <source>
        <dbReference type="ARBA" id="ARBA00023239"/>
    </source>
</evidence>